<feature type="region of interest" description="Disordered" evidence="1">
    <location>
        <begin position="1"/>
        <end position="24"/>
    </location>
</feature>
<accession>A0A2P5BBU9</accession>
<reference evidence="3" key="1">
    <citation type="submission" date="2016-06" db="EMBL/GenBank/DDBJ databases">
        <title>Parallel loss of symbiosis genes in relatives of nitrogen-fixing non-legume Parasponia.</title>
        <authorList>
            <person name="Van Velzen R."/>
            <person name="Holmer R."/>
            <person name="Bu F."/>
            <person name="Rutten L."/>
            <person name="Van Zeijl A."/>
            <person name="Liu W."/>
            <person name="Santuari L."/>
            <person name="Cao Q."/>
            <person name="Sharma T."/>
            <person name="Shen D."/>
            <person name="Roswanjaya Y."/>
            <person name="Wardhani T."/>
            <person name="Kalhor M.S."/>
            <person name="Jansen J."/>
            <person name="Van den Hoogen J."/>
            <person name="Gungor B."/>
            <person name="Hartog M."/>
            <person name="Hontelez J."/>
            <person name="Verver J."/>
            <person name="Yang W.-C."/>
            <person name="Schijlen E."/>
            <person name="Repin R."/>
            <person name="Schilthuizen M."/>
            <person name="Schranz E."/>
            <person name="Heidstra R."/>
            <person name="Miyata K."/>
            <person name="Fedorova E."/>
            <person name="Kohlen W."/>
            <person name="Bisseling T."/>
            <person name="Smit S."/>
            <person name="Geurts R."/>
        </authorList>
    </citation>
    <scope>NUCLEOTIDE SEQUENCE [LARGE SCALE GENOMIC DNA]</scope>
    <source>
        <strain evidence="3">cv. WU1-14</strain>
    </source>
</reference>
<dbReference type="AlphaFoldDB" id="A0A2P5BBU9"/>
<evidence type="ECO:0000313" key="3">
    <source>
        <dbReference type="Proteomes" id="UP000237105"/>
    </source>
</evidence>
<evidence type="ECO:0000313" key="2">
    <source>
        <dbReference type="EMBL" id="PON46261.1"/>
    </source>
</evidence>
<protein>
    <submittedName>
        <fullName evidence="2">Uncharacterized protein</fullName>
    </submittedName>
</protein>
<name>A0A2P5BBU9_PARAD</name>
<proteinExistence type="predicted"/>
<gene>
    <name evidence="2" type="ORF">PanWU01x14_252750</name>
</gene>
<dbReference type="Proteomes" id="UP000237105">
    <property type="component" value="Unassembled WGS sequence"/>
</dbReference>
<keyword evidence="3" id="KW-1185">Reference proteome</keyword>
<sequence length="24" mass="2452">MPSASLRLSSKLCNNQAPTATSSS</sequence>
<evidence type="ECO:0000256" key="1">
    <source>
        <dbReference type="SAM" id="MobiDB-lite"/>
    </source>
</evidence>
<dbReference type="EMBL" id="JXTB01000315">
    <property type="protein sequence ID" value="PON46261.1"/>
    <property type="molecule type" value="Genomic_DNA"/>
</dbReference>
<organism evidence="2 3">
    <name type="scientific">Parasponia andersonii</name>
    <name type="common">Sponia andersonii</name>
    <dbReference type="NCBI Taxonomy" id="3476"/>
    <lineage>
        <taxon>Eukaryota</taxon>
        <taxon>Viridiplantae</taxon>
        <taxon>Streptophyta</taxon>
        <taxon>Embryophyta</taxon>
        <taxon>Tracheophyta</taxon>
        <taxon>Spermatophyta</taxon>
        <taxon>Magnoliopsida</taxon>
        <taxon>eudicotyledons</taxon>
        <taxon>Gunneridae</taxon>
        <taxon>Pentapetalae</taxon>
        <taxon>rosids</taxon>
        <taxon>fabids</taxon>
        <taxon>Rosales</taxon>
        <taxon>Cannabaceae</taxon>
        <taxon>Parasponia</taxon>
    </lineage>
</organism>
<comment type="caution">
    <text evidence="2">The sequence shown here is derived from an EMBL/GenBank/DDBJ whole genome shotgun (WGS) entry which is preliminary data.</text>
</comment>